<dbReference type="PANTHER" id="PTHR46345">
    <property type="entry name" value="INVERTED FORMIN-2"/>
    <property type="match status" value="1"/>
</dbReference>
<dbReference type="InterPro" id="IPR011989">
    <property type="entry name" value="ARM-like"/>
</dbReference>
<dbReference type="EMBL" id="CAJHJT010000034">
    <property type="protein sequence ID" value="CAD7003796.1"/>
    <property type="molecule type" value="Genomic_DNA"/>
</dbReference>
<reference evidence="2" key="1">
    <citation type="submission" date="2020-11" db="EMBL/GenBank/DDBJ databases">
        <authorList>
            <person name="Whitehead M."/>
        </authorList>
    </citation>
    <scope>NUCLEOTIDE SEQUENCE</scope>
    <source>
        <strain evidence="2">EGII</strain>
    </source>
</reference>
<dbReference type="InterPro" id="IPR016024">
    <property type="entry name" value="ARM-type_fold"/>
</dbReference>
<feature type="domain" description="GBD/FH3" evidence="1">
    <location>
        <begin position="1"/>
        <end position="133"/>
    </location>
</feature>
<dbReference type="Gene3D" id="1.25.10.10">
    <property type="entry name" value="Leucine-rich Repeat Variant"/>
    <property type="match status" value="1"/>
</dbReference>
<gene>
    <name evidence="2" type="ORF">CCAP1982_LOCUS12229</name>
</gene>
<accession>A0A811V1Q8</accession>
<keyword evidence="3" id="KW-1185">Reference proteome</keyword>
<dbReference type="InterPro" id="IPR014768">
    <property type="entry name" value="GBD/FH3_dom"/>
</dbReference>
<sequence>MDTRIGLDYIVENREYISKLGTALDTSNAVVKKQVFELLSALCAYNADGYARAIETLEFYKNLKNERYRFKIVINELEKASNVEYQVALLAFINCVIISASNLQERIRIRNEFIGKYYLKKIENNIYENYIMQ</sequence>
<dbReference type="PANTHER" id="PTHR46345:SF8">
    <property type="entry name" value="FORMIN 3, ISOFORM B"/>
    <property type="match status" value="1"/>
</dbReference>
<dbReference type="Proteomes" id="UP000606786">
    <property type="component" value="Unassembled WGS sequence"/>
</dbReference>
<dbReference type="PROSITE" id="PS51232">
    <property type="entry name" value="GBD_FH3"/>
    <property type="match status" value="1"/>
</dbReference>
<proteinExistence type="predicted"/>
<evidence type="ECO:0000313" key="2">
    <source>
        <dbReference type="EMBL" id="CAD7003796.1"/>
    </source>
</evidence>
<dbReference type="SUPFAM" id="SSF48371">
    <property type="entry name" value="ARM repeat"/>
    <property type="match status" value="1"/>
</dbReference>
<dbReference type="Pfam" id="PF06367">
    <property type="entry name" value="Drf_FH3"/>
    <property type="match status" value="1"/>
</dbReference>
<evidence type="ECO:0000259" key="1">
    <source>
        <dbReference type="PROSITE" id="PS51232"/>
    </source>
</evidence>
<dbReference type="InterPro" id="IPR010472">
    <property type="entry name" value="FH3_dom"/>
</dbReference>
<dbReference type="OrthoDB" id="26518at2759"/>
<name>A0A811V1Q8_CERCA</name>
<evidence type="ECO:0000313" key="3">
    <source>
        <dbReference type="Proteomes" id="UP000606786"/>
    </source>
</evidence>
<organism evidence="2 3">
    <name type="scientific">Ceratitis capitata</name>
    <name type="common">Mediterranean fruit fly</name>
    <name type="synonym">Tephritis capitata</name>
    <dbReference type="NCBI Taxonomy" id="7213"/>
    <lineage>
        <taxon>Eukaryota</taxon>
        <taxon>Metazoa</taxon>
        <taxon>Ecdysozoa</taxon>
        <taxon>Arthropoda</taxon>
        <taxon>Hexapoda</taxon>
        <taxon>Insecta</taxon>
        <taxon>Pterygota</taxon>
        <taxon>Neoptera</taxon>
        <taxon>Endopterygota</taxon>
        <taxon>Diptera</taxon>
        <taxon>Brachycera</taxon>
        <taxon>Muscomorpha</taxon>
        <taxon>Tephritoidea</taxon>
        <taxon>Tephritidae</taxon>
        <taxon>Ceratitis</taxon>
        <taxon>Ceratitis</taxon>
    </lineage>
</organism>
<dbReference type="AlphaFoldDB" id="A0A811V1Q8"/>
<protein>
    <submittedName>
        <fullName evidence="2">(Mediterranean fruit fly) hypothetical protein</fullName>
    </submittedName>
</protein>
<comment type="caution">
    <text evidence="2">The sequence shown here is derived from an EMBL/GenBank/DDBJ whole genome shotgun (WGS) entry which is preliminary data.</text>
</comment>
<dbReference type="GO" id="GO:0003779">
    <property type="term" value="F:actin binding"/>
    <property type="evidence" value="ECO:0007669"/>
    <property type="project" value="InterPro"/>
</dbReference>